<dbReference type="GeneID" id="5982049"/>
<reference evidence="2" key="1">
    <citation type="journal article" date="2007" name="Plant Cell">
        <title>Dothideomycete-plant interactions illuminated by genome sequencing and EST analysis of the wheat pathogen Stagonospora nodorum.</title>
        <authorList>
            <person name="Hane J.K."/>
            <person name="Lowe R.G."/>
            <person name="Solomon P.S."/>
            <person name="Tan K.C."/>
            <person name="Schoch C.L."/>
            <person name="Spatafora J.W."/>
            <person name="Crous P.W."/>
            <person name="Kodira C."/>
            <person name="Birren B.W."/>
            <person name="Galagan J.E."/>
            <person name="Torriani S.F."/>
            <person name="McDonald B.A."/>
            <person name="Oliver R.P."/>
        </authorList>
    </citation>
    <scope>NUCLEOTIDE SEQUENCE [LARGE SCALE GENOMIC DNA]</scope>
    <source>
        <strain evidence="2">SN15 / ATCC MYA-4574 / FGSC 10173</strain>
    </source>
</reference>
<dbReference type="HOGENOM" id="CLU_3191536_0_0_1"/>
<dbReference type="AlphaFoldDB" id="Q0U0A0"/>
<gene>
    <name evidence="1" type="ORF">SNOG_14955</name>
</gene>
<sequence length="46" mass="5340">MDGLGLDCFYFVLHNLEFKILMPMVSSAKVQIVRIMHALERCRADK</sequence>
<protein>
    <submittedName>
        <fullName evidence="1">Uncharacterized protein</fullName>
    </submittedName>
</protein>
<evidence type="ECO:0000313" key="1">
    <source>
        <dbReference type="EMBL" id="EAT77807.1"/>
    </source>
</evidence>
<dbReference type="KEGG" id="pno:SNOG_14955"/>
<organism evidence="1 2">
    <name type="scientific">Phaeosphaeria nodorum (strain SN15 / ATCC MYA-4574 / FGSC 10173)</name>
    <name type="common">Glume blotch fungus</name>
    <name type="synonym">Parastagonospora nodorum</name>
    <dbReference type="NCBI Taxonomy" id="321614"/>
    <lineage>
        <taxon>Eukaryota</taxon>
        <taxon>Fungi</taxon>
        <taxon>Dikarya</taxon>
        <taxon>Ascomycota</taxon>
        <taxon>Pezizomycotina</taxon>
        <taxon>Dothideomycetes</taxon>
        <taxon>Pleosporomycetidae</taxon>
        <taxon>Pleosporales</taxon>
        <taxon>Pleosporineae</taxon>
        <taxon>Phaeosphaeriaceae</taxon>
        <taxon>Parastagonospora</taxon>
    </lineage>
</organism>
<proteinExistence type="predicted"/>
<accession>Q0U0A0</accession>
<name>Q0U0A0_PHANO</name>
<evidence type="ECO:0000313" key="2">
    <source>
        <dbReference type="Proteomes" id="UP000001055"/>
    </source>
</evidence>
<dbReference type="Proteomes" id="UP000001055">
    <property type="component" value="Unassembled WGS sequence"/>
</dbReference>
<dbReference type="RefSeq" id="XP_001805122.1">
    <property type="nucleotide sequence ID" value="XM_001805070.1"/>
</dbReference>
<dbReference type="EMBL" id="CH445358">
    <property type="protein sequence ID" value="EAT77807.1"/>
    <property type="molecule type" value="Genomic_DNA"/>
</dbReference>
<dbReference type="InParanoid" id="Q0U0A0"/>